<sequence length="141" mass="14935">MFSRKKQPPIKSLVAHGTRIDGNVLFGEGMRIDGEVVGDIRSGTEQPSILVISETAQVEGAVHADHVIVNGTVTGPVHAAELLELQPKARITGNVHYKALEMHQGAMITGQMCPLAVVADEKPPLQLSSKTAAPESPTALQ</sequence>
<dbReference type="PANTHER" id="PTHR35024:SF4">
    <property type="entry name" value="POLYMER-FORMING CYTOSKELETAL PROTEIN"/>
    <property type="match status" value="1"/>
</dbReference>
<evidence type="ECO:0000256" key="1">
    <source>
        <dbReference type="ARBA" id="ARBA00044755"/>
    </source>
</evidence>
<reference evidence="2 3" key="1">
    <citation type="submission" date="2020-08" db="EMBL/GenBank/DDBJ databases">
        <title>Functional genomics of gut bacteria from endangered species of beetles.</title>
        <authorList>
            <person name="Carlos-Shanley C."/>
        </authorList>
    </citation>
    <scope>NUCLEOTIDE SEQUENCE [LARGE SCALE GENOMIC DNA]</scope>
    <source>
        <strain evidence="2 3">S00198</strain>
    </source>
</reference>
<dbReference type="Pfam" id="PF04519">
    <property type="entry name" value="Bactofilin"/>
    <property type="match status" value="1"/>
</dbReference>
<evidence type="ECO:0000313" key="2">
    <source>
        <dbReference type="EMBL" id="MBB6559752.1"/>
    </source>
</evidence>
<comment type="caution">
    <text evidence="2">The sequence shown here is derived from an EMBL/GenBank/DDBJ whole genome shotgun (WGS) entry which is preliminary data.</text>
</comment>
<name>A0A7X0PD68_9BURK</name>
<evidence type="ECO:0000313" key="3">
    <source>
        <dbReference type="Proteomes" id="UP000575083"/>
    </source>
</evidence>
<proteinExistence type="inferred from homology"/>
<protein>
    <submittedName>
        <fullName evidence="2">Cytoskeletal protein CcmA (Bactofilin family)</fullName>
    </submittedName>
</protein>
<gene>
    <name evidence="2" type="ORF">HNP48_002424</name>
</gene>
<dbReference type="Proteomes" id="UP000575083">
    <property type="component" value="Unassembled WGS sequence"/>
</dbReference>
<dbReference type="PANTHER" id="PTHR35024">
    <property type="entry name" value="HYPOTHETICAL CYTOSOLIC PROTEIN"/>
    <property type="match status" value="1"/>
</dbReference>
<dbReference type="AlphaFoldDB" id="A0A7X0PD68"/>
<keyword evidence="3" id="KW-1185">Reference proteome</keyword>
<comment type="similarity">
    <text evidence="1">Belongs to the bactofilin family.</text>
</comment>
<dbReference type="EMBL" id="JACHLK010000004">
    <property type="protein sequence ID" value="MBB6559752.1"/>
    <property type="molecule type" value="Genomic_DNA"/>
</dbReference>
<dbReference type="RefSeq" id="WP_184857173.1">
    <property type="nucleotide sequence ID" value="NZ_JACHLK010000004.1"/>
</dbReference>
<organism evidence="2 3">
    <name type="scientific">Acidovorax soli</name>
    <dbReference type="NCBI Taxonomy" id="592050"/>
    <lineage>
        <taxon>Bacteria</taxon>
        <taxon>Pseudomonadati</taxon>
        <taxon>Pseudomonadota</taxon>
        <taxon>Betaproteobacteria</taxon>
        <taxon>Burkholderiales</taxon>
        <taxon>Comamonadaceae</taxon>
        <taxon>Acidovorax</taxon>
    </lineage>
</organism>
<dbReference type="InterPro" id="IPR007607">
    <property type="entry name" value="BacA/B"/>
</dbReference>
<accession>A0A7X0PD68</accession>